<dbReference type="SUPFAM" id="SSF50156">
    <property type="entry name" value="PDZ domain-like"/>
    <property type="match status" value="1"/>
</dbReference>
<sequence length="274" mass="30233">MSKEYLQHFNELASAILSRPERDELYKSLKQYQRDHDTVRLVDTVQRLLNTPERSKLVAYVRAPMSKSERTKFDKLMFGKSSGSHAGSVTGKYFPAQRPDFMGRITMPPNSATTMERLVTISGVRGGSMGFSVRGGSEFGLGIYVSHVWPGSPAGQAGLQLGDQVLSANGVDLQCVANSSAVKVLSSSALLNLVVKRLHKIPEWKVARERVLWYDVSQRRVVSSPPVSEGYSIPAQPSVLVERRLVLSVSQDSDFIGLNIRGGKEYGIGIYISR</sequence>
<comment type="caution">
    <text evidence="5">The sequence shown here is derived from an EMBL/GenBank/DDBJ whole genome shotgun (WGS) entry which is preliminary data.</text>
</comment>
<proteinExistence type="predicted"/>
<dbReference type="Gene3D" id="1.20.1160.20">
    <property type="match status" value="1"/>
</dbReference>
<dbReference type="SMART" id="SM00228">
    <property type="entry name" value="PDZ"/>
    <property type="match status" value="1"/>
</dbReference>
<dbReference type="Gene3D" id="2.30.42.10">
    <property type="match status" value="1"/>
</dbReference>
<dbReference type="AlphaFoldDB" id="A0AAV4BA12"/>
<accession>A0AAV4BA12</accession>
<feature type="domain" description="PDZ" evidence="4">
    <location>
        <begin position="118"/>
        <end position="188"/>
    </location>
</feature>
<dbReference type="InterPro" id="IPR051844">
    <property type="entry name" value="USH2_Complex_Protein"/>
</dbReference>
<evidence type="ECO:0000256" key="1">
    <source>
        <dbReference type="ARBA" id="ARBA00004316"/>
    </source>
</evidence>
<dbReference type="PROSITE" id="PS50106">
    <property type="entry name" value="PDZ"/>
    <property type="match status" value="1"/>
</dbReference>
<evidence type="ECO:0000313" key="5">
    <source>
        <dbReference type="EMBL" id="GFO20186.1"/>
    </source>
</evidence>
<reference evidence="5 6" key="1">
    <citation type="journal article" date="2021" name="Elife">
        <title>Chloroplast acquisition without the gene transfer in kleptoplastic sea slugs, Plakobranchus ocellatus.</title>
        <authorList>
            <person name="Maeda T."/>
            <person name="Takahashi S."/>
            <person name="Yoshida T."/>
            <person name="Shimamura S."/>
            <person name="Takaki Y."/>
            <person name="Nagai Y."/>
            <person name="Toyoda A."/>
            <person name="Suzuki Y."/>
            <person name="Arimoto A."/>
            <person name="Ishii H."/>
            <person name="Satoh N."/>
            <person name="Nishiyama T."/>
            <person name="Hasebe M."/>
            <person name="Maruyama T."/>
            <person name="Minagawa J."/>
            <person name="Obokata J."/>
            <person name="Shigenobu S."/>
        </authorList>
    </citation>
    <scope>NUCLEOTIDE SEQUENCE [LARGE SCALE GENOMIC DNA]</scope>
</reference>
<keyword evidence="6" id="KW-1185">Reference proteome</keyword>
<evidence type="ECO:0000313" key="6">
    <source>
        <dbReference type="Proteomes" id="UP000735302"/>
    </source>
</evidence>
<evidence type="ECO:0000259" key="4">
    <source>
        <dbReference type="PROSITE" id="PS50106"/>
    </source>
</evidence>
<dbReference type="GO" id="GO:0005886">
    <property type="term" value="C:plasma membrane"/>
    <property type="evidence" value="ECO:0007669"/>
    <property type="project" value="TreeGrafter"/>
</dbReference>
<dbReference type="PANTHER" id="PTHR23116:SF29">
    <property type="entry name" value="PDZ DOMAIN-CONTAINING PROTEIN 7"/>
    <property type="match status" value="1"/>
</dbReference>
<gene>
    <name evidence="5" type="ORF">PoB_004669100</name>
</gene>
<dbReference type="GO" id="GO:0042995">
    <property type="term" value="C:cell projection"/>
    <property type="evidence" value="ECO:0007669"/>
    <property type="project" value="UniProtKB-SubCell"/>
</dbReference>
<keyword evidence="3" id="KW-0966">Cell projection</keyword>
<comment type="subcellular location">
    <subcellularLocation>
        <location evidence="1">Cell projection</location>
    </subcellularLocation>
</comment>
<evidence type="ECO:0000256" key="2">
    <source>
        <dbReference type="ARBA" id="ARBA00022737"/>
    </source>
</evidence>
<protein>
    <submittedName>
        <fullName evidence="5">PDZ domain-containing protein 7</fullName>
    </submittedName>
</protein>
<dbReference type="Pfam" id="PF00595">
    <property type="entry name" value="PDZ"/>
    <property type="match status" value="1"/>
</dbReference>
<dbReference type="InterPro" id="IPR001478">
    <property type="entry name" value="PDZ"/>
</dbReference>
<keyword evidence="2" id="KW-0677">Repeat</keyword>
<dbReference type="Proteomes" id="UP000735302">
    <property type="component" value="Unassembled WGS sequence"/>
</dbReference>
<dbReference type="EMBL" id="BLXT01005153">
    <property type="protein sequence ID" value="GFO20186.1"/>
    <property type="molecule type" value="Genomic_DNA"/>
</dbReference>
<dbReference type="InterPro" id="IPR036034">
    <property type="entry name" value="PDZ_sf"/>
</dbReference>
<dbReference type="PANTHER" id="PTHR23116">
    <property type="entry name" value="PDZ DOMAIN CONTAINING WHIRLIN AND HARMONIN-RELATED"/>
    <property type="match status" value="1"/>
</dbReference>
<name>A0AAV4BA12_9GAST</name>
<evidence type="ECO:0000256" key="3">
    <source>
        <dbReference type="ARBA" id="ARBA00023273"/>
    </source>
</evidence>
<organism evidence="5 6">
    <name type="scientific">Plakobranchus ocellatus</name>
    <dbReference type="NCBI Taxonomy" id="259542"/>
    <lineage>
        <taxon>Eukaryota</taxon>
        <taxon>Metazoa</taxon>
        <taxon>Spiralia</taxon>
        <taxon>Lophotrochozoa</taxon>
        <taxon>Mollusca</taxon>
        <taxon>Gastropoda</taxon>
        <taxon>Heterobranchia</taxon>
        <taxon>Euthyneura</taxon>
        <taxon>Panpulmonata</taxon>
        <taxon>Sacoglossa</taxon>
        <taxon>Placobranchoidea</taxon>
        <taxon>Plakobranchidae</taxon>
        <taxon>Plakobranchus</taxon>
    </lineage>
</organism>